<dbReference type="PANTHER" id="PTHR32305">
    <property type="match status" value="1"/>
</dbReference>
<dbReference type="InterPro" id="IPR050708">
    <property type="entry name" value="T6SS_VgrG/RHS"/>
</dbReference>
<dbReference type="NCBIfam" id="TIGR03696">
    <property type="entry name" value="Rhs_assc_core"/>
    <property type="match status" value="1"/>
</dbReference>
<dbReference type="OrthoDB" id="5994822at2"/>
<keyword evidence="2" id="KW-0812">Transmembrane</keyword>
<dbReference type="Gene3D" id="2.180.10.10">
    <property type="entry name" value="RHS repeat-associated core"/>
    <property type="match status" value="2"/>
</dbReference>
<feature type="transmembrane region" description="Helical" evidence="2">
    <location>
        <begin position="1374"/>
        <end position="1393"/>
    </location>
</feature>
<dbReference type="Proteomes" id="UP000053260">
    <property type="component" value="Unassembled WGS sequence"/>
</dbReference>
<reference evidence="3 4" key="1">
    <citation type="submission" date="2015-10" db="EMBL/GenBank/DDBJ databases">
        <title>Draft genome sequence of Streptomyces sp. RV15, isolated from a marine sponge.</title>
        <authorList>
            <person name="Ruckert C."/>
            <person name="Abdelmohsen U.R."/>
            <person name="Winkler A."/>
            <person name="Hentschel U."/>
            <person name="Kalinowski J."/>
            <person name="Kampfer P."/>
            <person name="Glaeser S."/>
        </authorList>
    </citation>
    <scope>NUCLEOTIDE SEQUENCE [LARGE SCALE GENOMIC DNA]</scope>
    <source>
        <strain evidence="3 4">RV15</strain>
    </source>
</reference>
<organism evidence="3 4">
    <name type="scientific">Streptomyces dysideae</name>
    <dbReference type="NCBI Taxonomy" id="909626"/>
    <lineage>
        <taxon>Bacteria</taxon>
        <taxon>Bacillati</taxon>
        <taxon>Actinomycetota</taxon>
        <taxon>Actinomycetes</taxon>
        <taxon>Kitasatosporales</taxon>
        <taxon>Streptomycetaceae</taxon>
        <taxon>Streptomyces</taxon>
    </lineage>
</organism>
<dbReference type="EMBL" id="LMXB01000082">
    <property type="protein sequence ID" value="KUO16961.1"/>
    <property type="molecule type" value="Genomic_DNA"/>
</dbReference>
<dbReference type="STRING" id="909626.AQJ91_33670"/>
<keyword evidence="2" id="KW-1133">Transmembrane helix</keyword>
<protein>
    <recommendedName>
        <fullName evidence="5">RHS repeat-associated core domain-containing protein</fullName>
    </recommendedName>
</protein>
<evidence type="ECO:0000256" key="1">
    <source>
        <dbReference type="SAM" id="MobiDB-lite"/>
    </source>
</evidence>
<evidence type="ECO:0000313" key="4">
    <source>
        <dbReference type="Proteomes" id="UP000053260"/>
    </source>
</evidence>
<name>A0A101UUB7_9ACTN</name>
<evidence type="ECO:0008006" key="5">
    <source>
        <dbReference type="Google" id="ProtNLM"/>
    </source>
</evidence>
<evidence type="ECO:0000256" key="2">
    <source>
        <dbReference type="SAM" id="Phobius"/>
    </source>
</evidence>
<dbReference type="RefSeq" id="WP_067029176.1">
    <property type="nucleotide sequence ID" value="NZ_KQ949101.1"/>
</dbReference>
<gene>
    <name evidence="3" type="ORF">AQJ91_33670</name>
</gene>
<accession>A0A101UUB7</accession>
<dbReference type="PANTHER" id="PTHR32305:SF17">
    <property type="entry name" value="TRNA NUCLEASE WAPA"/>
    <property type="match status" value="1"/>
</dbReference>
<keyword evidence="2" id="KW-0472">Membrane</keyword>
<sequence length="1423" mass="150353">MTVGGDALSAWPVPLTNGKNEAVVWKATDTVDPDGTIQIKADFTGPDDAAASTQPITAIVDRHADTASATDIGPGTLNLLTGDFKLSGTEESHFGLSLARSASSRRPAAGGTQEGQFPIFGPEWISGVVAEAAEGGYTHIRKTSDTSLDVVLDDDTSVHFTAKANDADGWVPEPGAEALTLTGTFSGSFTLTDTNGVKSVFEKVAAAAETWQLASSGLTGVSNSTTGVVSEAVVVDGRTLARPKLLIASGGSIPNSTCAATPSTRGCRVLEFQYADSTTAADSDFGDYKGQVKSIRLWSTENGDTQATSRTIQSYAYDASGRLREAWNPQISPALKTAYGYDADGRVNRLTPPGTLPWTFGYGNAGGSTGGEGMLTTVTRPTLAQGSASQTNGQAVTSVVYDVPLSGDLAPYPMNATAVKKWGQLDAPTDATAIFPADSTPASHKGGELTADAYGRALVHYINASGAEVNFVDQAGGTTTTESDKHGNTVRQLSAGNHALALGTTAEQRARLAELGIGELSIAQRARLLSTTSYFNNKGTRLLEQFGPLRRIELTEDFKDGSTVLMPAGTSVAAQPWTVNEYDEGRPTDGSASVRDQLTLAITGARVRGQYSIMSEKRHSETQYNWVKGLPIHQIEDSGGLDLITTTEYDAQGRVTAQVPPGGTGEDAASRVTVYWSGEGDGWCKGRPEWAGMPCWNGPAGDITGGGSNPAQAVDSALEYGFYGQALEKVDTSGDAVRVTDMTYDGAGRLKTVSVTSQTGEPVSGTSYTYNADNGQISVIESANGGTILQDHDALGRPISYTDADDGVTTTAYDSLDRPVKITDSVPSTVTYAYDHAAEPRGLPVSMTDSVAGTFSAVHDDDGNLVSQKMPGGITLTQTTDPGGAPTGRTYTRDDDAVVVFSDTVKRTVYDQVVERASSTAGAQRYGYDGAGRLKTVQDTGADTVCVTRTYGLDKRANRTSLATARAEAGAECTTADATTVNHSYDSADRITDSGYDYDAFGRTTAMPDGSSLTYYVNDLVRQQTTGDKRQTWTLDAANRFRGWTTESRTSAGADWAQTGSKTNHYGGSSDSPRWITDHTASTVSRMVTGFEGGMAATTSATGEVILQLANVHGDVSVALPLDASQAPVVRSTDEYGNPRQADGTENGETGNTRYGYLGSHQRSSETPSGAVLMGVRLYSPGEGRFLSTDPVQGGSCSAYDYVCGDPLNSRDLSGTAKTKCTTVSRTYRMYEAGVKIGTISMQAEFCVRSGKIRSSCAWTSDDTAGFAARNGLLSPLPRSGPQHPHEQQAPVGRVGHGPDLRLQVHPDLRLRGAVRDDRHLQEDLPQEGRSLLAHLLGSEMHEPRLQAQVQVTRPGTPAGKTGGKESAMPARRWWLVIAFVEFNLLCLVGYKLNDSRPSVPWALAGLAVGALTVAVMAWKSRR</sequence>
<feature type="region of interest" description="Disordered" evidence="1">
    <location>
        <begin position="1272"/>
        <end position="1299"/>
    </location>
</feature>
<feature type="compositionally biased region" description="Polar residues" evidence="1">
    <location>
        <begin position="1058"/>
        <end position="1072"/>
    </location>
</feature>
<feature type="region of interest" description="Disordered" evidence="1">
    <location>
        <begin position="1049"/>
        <end position="1074"/>
    </location>
</feature>
<keyword evidence="4" id="KW-1185">Reference proteome</keyword>
<dbReference type="InterPro" id="IPR022385">
    <property type="entry name" value="Rhs_assc_core"/>
</dbReference>
<feature type="transmembrane region" description="Helical" evidence="2">
    <location>
        <begin position="1399"/>
        <end position="1419"/>
    </location>
</feature>
<dbReference type="Pfam" id="PF05593">
    <property type="entry name" value="RHS_repeat"/>
    <property type="match status" value="1"/>
</dbReference>
<comment type="caution">
    <text evidence="3">The sequence shown here is derived from an EMBL/GenBank/DDBJ whole genome shotgun (WGS) entry which is preliminary data.</text>
</comment>
<proteinExistence type="predicted"/>
<dbReference type="NCBIfam" id="TIGR01643">
    <property type="entry name" value="YD_repeat_2x"/>
    <property type="match status" value="1"/>
</dbReference>
<feature type="region of interest" description="Disordered" evidence="1">
    <location>
        <begin position="1130"/>
        <end position="1151"/>
    </location>
</feature>
<dbReference type="InterPro" id="IPR031325">
    <property type="entry name" value="RHS_repeat"/>
</dbReference>
<dbReference type="InterPro" id="IPR006530">
    <property type="entry name" value="YD"/>
</dbReference>
<evidence type="ECO:0000313" key="3">
    <source>
        <dbReference type="EMBL" id="KUO16961.1"/>
    </source>
</evidence>